<keyword evidence="6 10" id="KW-0819">tRNA processing</keyword>
<dbReference type="InterPro" id="IPR004417">
    <property type="entry name" value="TrmFO"/>
</dbReference>
<comment type="similarity">
    <text evidence="10">Belongs to the MnmG family. TrmFO subfamily.</text>
</comment>
<keyword evidence="13" id="KW-1185">Reference proteome</keyword>
<evidence type="ECO:0000256" key="2">
    <source>
        <dbReference type="ARBA" id="ARBA00022490"/>
    </source>
</evidence>
<evidence type="ECO:0000256" key="4">
    <source>
        <dbReference type="ARBA" id="ARBA00022630"/>
    </source>
</evidence>
<reference evidence="12 13" key="1">
    <citation type="journal article" date="2015" name="Stand. Genomic Sci.">
        <title>Genomic Encyclopedia of Bacterial and Archaeal Type Strains, Phase III: the genomes of soil and plant-associated and newly described type strains.</title>
        <authorList>
            <person name="Whitman W.B."/>
            <person name="Woyke T."/>
            <person name="Klenk H.P."/>
            <person name="Zhou Y."/>
            <person name="Lilburn T.G."/>
            <person name="Beck B.J."/>
            <person name="De Vos P."/>
            <person name="Vandamme P."/>
            <person name="Eisen J.A."/>
            <person name="Garrity G."/>
            <person name="Hugenholtz P."/>
            <person name="Kyrpides N.C."/>
        </authorList>
    </citation>
    <scope>NUCLEOTIDE SEQUENCE [LARGE SCALE GENOMIC DNA]</scope>
    <source>
        <strain evidence="12 13">CGMCC 1.10115</strain>
    </source>
</reference>
<protein>
    <recommendedName>
        <fullName evidence="10">Methylenetetrahydrofolate--tRNA-(uracil-5-)-methyltransferase TrmFO</fullName>
        <ecNumber evidence="10">2.1.1.74</ecNumber>
    </recommendedName>
    <alternativeName>
        <fullName evidence="10">Folate-dependent tRNA (uracil-5-)-methyltransferase</fullName>
    </alternativeName>
    <alternativeName>
        <fullName evidence="10">Folate-dependent tRNA(M-5-U54)-methyltransferase</fullName>
    </alternativeName>
</protein>
<evidence type="ECO:0000256" key="10">
    <source>
        <dbReference type="HAMAP-Rule" id="MF_01037"/>
    </source>
</evidence>
<dbReference type="GeneID" id="65403485"/>
<dbReference type="PROSITE" id="PS01281">
    <property type="entry name" value="GIDA_2"/>
    <property type="match status" value="1"/>
</dbReference>
<keyword evidence="9 10" id="KW-0520">NAD</keyword>
<dbReference type="GO" id="GO:0002098">
    <property type="term" value="P:tRNA wobble uridine modification"/>
    <property type="evidence" value="ECO:0007669"/>
    <property type="project" value="TreeGrafter"/>
</dbReference>
<dbReference type="PANTHER" id="PTHR11806:SF2">
    <property type="entry name" value="METHYLENETETRAHYDROFOLATE--TRNA-(URACIL-5-)-METHYLTRANSFERASE TRMFO"/>
    <property type="match status" value="1"/>
</dbReference>
<comment type="catalytic activity">
    <reaction evidence="10">
        <text>uridine(54) in tRNA + (6R)-5,10-methylene-5,6,7,8-tetrahydrofolate + NADH + H(+) = 5-methyluridine(54) in tRNA + (6S)-5,6,7,8-tetrahydrofolate + NAD(+)</text>
        <dbReference type="Rhea" id="RHEA:16873"/>
        <dbReference type="Rhea" id="RHEA-COMP:10167"/>
        <dbReference type="Rhea" id="RHEA-COMP:10193"/>
        <dbReference type="ChEBI" id="CHEBI:15378"/>
        <dbReference type="ChEBI" id="CHEBI:15636"/>
        <dbReference type="ChEBI" id="CHEBI:57453"/>
        <dbReference type="ChEBI" id="CHEBI:57540"/>
        <dbReference type="ChEBI" id="CHEBI:57945"/>
        <dbReference type="ChEBI" id="CHEBI:65315"/>
        <dbReference type="ChEBI" id="CHEBI:74447"/>
        <dbReference type="EC" id="2.1.1.74"/>
    </reaction>
</comment>
<dbReference type="PANTHER" id="PTHR11806">
    <property type="entry name" value="GLUCOSE INHIBITED DIVISION PROTEIN A"/>
    <property type="match status" value="1"/>
</dbReference>
<evidence type="ECO:0000256" key="7">
    <source>
        <dbReference type="ARBA" id="ARBA00022827"/>
    </source>
</evidence>
<evidence type="ECO:0000313" key="13">
    <source>
        <dbReference type="Proteomes" id="UP000318667"/>
    </source>
</evidence>
<comment type="caution">
    <text evidence="12">The sequence shown here is derived from an EMBL/GenBank/DDBJ whole genome shotgun (WGS) entry which is preliminary data.</text>
</comment>
<dbReference type="NCBIfam" id="TIGR00137">
    <property type="entry name" value="gid_trmFO"/>
    <property type="match status" value="1"/>
</dbReference>
<dbReference type="FunFam" id="3.50.50.60:FF:000040">
    <property type="entry name" value="Methylenetetrahydrofolate--tRNA-(uracil-5-)-methyltransferase TrmFO"/>
    <property type="match status" value="1"/>
</dbReference>
<evidence type="ECO:0000256" key="9">
    <source>
        <dbReference type="ARBA" id="ARBA00023027"/>
    </source>
</evidence>
<comment type="function">
    <text evidence="10">Catalyzes the folate-dependent formation of 5-methyl-uridine at position 54 (M-5-U54) in all tRNAs.</text>
</comment>
<keyword evidence="4 10" id="KW-0285">Flavoprotein</keyword>
<dbReference type="GO" id="GO:0005829">
    <property type="term" value="C:cytosol"/>
    <property type="evidence" value="ECO:0007669"/>
    <property type="project" value="TreeGrafter"/>
</dbReference>
<dbReference type="GO" id="GO:0047151">
    <property type="term" value="F:tRNA (uracil(54)-C5)-methyltransferase activity, 5,10-methylenetetrahydrofolate-dependent"/>
    <property type="evidence" value="ECO:0007669"/>
    <property type="project" value="UniProtKB-UniRule"/>
</dbReference>
<keyword evidence="2 10" id="KW-0963">Cytoplasm</keyword>
<dbReference type="Gene3D" id="3.50.50.60">
    <property type="entry name" value="FAD/NAD(P)-binding domain"/>
    <property type="match status" value="2"/>
</dbReference>
<dbReference type="Proteomes" id="UP000318667">
    <property type="component" value="Unassembled WGS sequence"/>
</dbReference>
<dbReference type="NCBIfam" id="NF003739">
    <property type="entry name" value="PRK05335.1"/>
    <property type="match status" value="1"/>
</dbReference>
<dbReference type="InterPro" id="IPR036188">
    <property type="entry name" value="FAD/NAD-bd_sf"/>
</dbReference>
<dbReference type="RefSeq" id="WP_144542488.1">
    <property type="nucleotide sequence ID" value="NZ_CBCSDC010000002.1"/>
</dbReference>
<comment type="cofactor">
    <cofactor evidence="1 10">
        <name>FAD</name>
        <dbReference type="ChEBI" id="CHEBI:57692"/>
    </cofactor>
</comment>
<comment type="catalytic activity">
    <reaction evidence="10">
        <text>uridine(54) in tRNA + (6R)-5,10-methylene-5,6,7,8-tetrahydrofolate + NADPH + H(+) = 5-methyluridine(54) in tRNA + (6S)-5,6,7,8-tetrahydrofolate + NADP(+)</text>
        <dbReference type="Rhea" id="RHEA:62372"/>
        <dbReference type="Rhea" id="RHEA-COMP:10167"/>
        <dbReference type="Rhea" id="RHEA-COMP:10193"/>
        <dbReference type="ChEBI" id="CHEBI:15378"/>
        <dbReference type="ChEBI" id="CHEBI:15636"/>
        <dbReference type="ChEBI" id="CHEBI:57453"/>
        <dbReference type="ChEBI" id="CHEBI:57783"/>
        <dbReference type="ChEBI" id="CHEBI:58349"/>
        <dbReference type="ChEBI" id="CHEBI:65315"/>
        <dbReference type="ChEBI" id="CHEBI:74447"/>
        <dbReference type="EC" id="2.1.1.74"/>
    </reaction>
</comment>
<keyword evidence="3 10" id="KW-0489">Methyltransferase</keyword>
<dbReference type="HAMAP" id="MF_01037">
    <property type="entry name" value="TrmFO"/>
    <property type="match status" value="1"/>
</dbReference>
<keyword evidence="7 10" id="KW-0274">FAD</keyword>
<feature type="binding site" evidence="10">
    <location>
        <begin position="10"/>
        <end position="15"/>
    </location>
    <ligand>
        <name>FAD</name>
        <dbReference type="ChEBI" id="CHEBI:57692"/>
    </ligand>
</feature>
<dbReference type="SUPFAM" id="SSF51905">
    <property type="entry name" value="FAD/NAD(P)-binding domain"/>
    <property type="match status" value="1"/>
</dbReference>
<evidence type="ECO:0000313" key="12">
    <source>
        <dbReference type="EMBL" id="TWH87343.1"/>
    </source>
</evidence>
<dbReference type="InterPro" id="IPR020595">
    <property type="entry name" value="MnmG-rel_CS"/>
</dbReference>
<dbReference type="EC" id="2.1.1.74" evidence="10"/>
<gene>
    <name evidence="10" type="primary">trmFO</name>
    <name evidence="12" type="ORF">IQ19_02293</name>
</gene>
<dbReference type="AlphaFoldDB" id="A0A562JWJ6"/>
<proteinExistence type="inferred from homology"/>
<sequence length="435" mass="48133">MTDIAVNVIGAGLAGSEAAWQLASRGIQVRLYEMRPVRQTPAHHTDKFAELVCSNSLRANTLTNAVGVLKEEMRKLNSVIIHSADSSAVPAGGALAVDRHDFAARVTEQVKNHPNVTVINEEVTDIPEGPTVIATGPLTSEALSVKLKELSGEDYLYFYDAAAPIIEKDSIDMDKVYLKSRYDKGEAAYLNCPMTEEEFDRFYGALTSAETVPLKEFEKEIFFEGCMPIEVMANRGKKTMLFGPMKPVGLEDPKTGKRPYAVVQLRQDDAAGTLYNIVGFQTHLKWGPQKEVIRLIPGLENAEIVRYGVMHRNTFINSPKVLRATYQFKNRDDLFFAGQMTGVEGYVESAASGLVAGINAARLVKGEALIEFPHETAIGSMARYITTANPKSFQPMNANFGLFPDLPVKIRGKKERNEKHAERALETIQNFMKNL</sequence>
<dbReference type="EMBL" id="VLKI01000005">
    <property type="protein sequence ID" value="TWH87343.1"/>
    <property type="molecule type" value="Genomic_DNA"/>
</dbReference>
<keyword evidence="8 10" id="KW-0521">NADP</keyword>
<dbReference type="GO" id="GO:0050660">
    <property type="term" value="F:flavin adenine dinucleotide binding"/>
    <property type="evidence" value="ECO:0007669"/>
    <property type="project" value="UniProtKB-UniRule"/>
</dbReference>
<accession>A0A562JWJ6</accession>
<evidence type="ECO:0000256" key="3">
    <source>
        <dbReference type="ARBA" id="ARBA00022603"/>
    </source>
</evidence>
<feature type="domain" description="MnmG N-terminal" evidence="11">
    <location>
        <begin position="6"/>
        <end position="367"/>
    </location>
</feature>
<dbReference type="InterPro" id="IPR002218">
    <property type="entry name" value="MnmG-rel"/>
</dbReference>
<organism evidence="12 13">
    <name type="scientific">Cytobacillus oceanisediminis</name>
    <dbReference type="NCBI Taxonomy" id="665099"/>
    <lineage>
        <taxon>Bacteria</taxon>
        <taxon>Bacillati</taxon>
        <taxon>Bacillota</taxon>
        <taxon>Bacilli</taxon>
        <taxon>Bacillales</taxon>
        <taxon>Bacillaceae</taxon>
        <taxon>Cytobacillus</taxon>
    </lineage>
</organism>
<evidence type="ECO:0000256" key="1">
    <source>
        <dbReference type="ARBA" id="ARBA00001974"/>
    </source>
</evidence>
<evidence type="ECO:0000256" key="5">
    <source>
        <dbReference type="ARBA" id="ARBA00022679"/>
    </source>
</evidence>
<name>A0A562JWJ6_9BACI</name>
<keyword evidence="5 10" id="KW-0808">Transferase</keyword>
<dbReference type="OrthoDB" id="9803114at2"/>
<evidence type="ECO:0000259" key="11">
    <source>
        <dbReference type="Pfam" id="PF01134"/>
    </source>
</evidence>
<evidence type="ECO:0000256" key="6">
    <source>
        <dbReference type="ARBA" id="ARBA00022694"/>
    </source>
</evidence>
<dbReference type="InterPro" id="IPR040131">
    <property type="entry name" value="MnmG_N"/>
</dbReference>
<dbReference type="Pfam" id="PF01134">
    <property type="entry name" value="GIDA"/>
    <property type="match status" value="1"/>
</dbReference>
<dbReference type="FunFam" id="3.50.50.60:FF:000035">
    <property type="entry name" value="Methylenetetrahydrofolate--tRNA-(uracil-5-)-methyltransferase TrmFO"/>
    <property type="match status" value="1"/>
</dbReference>
<dbReference type="GO" id="GO:0030488">
    <property type="term" value="P:tRNA methylation"/>
    <property type="evidence" value="ECO:0007669"/>
    <property type="project" value="TreeGrafter"/>
</dbReference>
<evidence type="ECO:0000256" key="8">
    <source>
        <dbReference type="ARBA" id="ARBA00022857"/>
    </source>
</evidence>
<comment type="subcellular location">
    <subcellularLocation>
        <location evidence="10">Cytoplasm</location>
    </subcellularLocation>
</comment>